<dbReference type="EMBL" id="LIYF01000021">
    <property type="protein sequence ID" value="KZK06319.1"/>
    <property type="molecule type" value="Genomic_DNA"/>
</dbReference>
<comment type="caution">
    <text evidence="1">The sequence shown here is derived from an EMBL/GenBank/DDBJ whole genome shotgun (WGS) entry which is preliminary data.</text>
</comment>
<dbReference type="AlphaFoldDB" id="A0A166JK15"/>
<evidence type="ECO:0000313" key="2">
    <source>
        <dbReference type="Proteomes" id="UP000076519"/>
    </source>
</evidence>
<dbReference type="Proteomes" id="UP000076519">
    <property type="component" value="Unassembled WGS sequence"/>
</dbReference>
<accession>A0A166JK15</accession>
<organism evidence="1 2">
    <name type="scientific">Lactococcus lactis subsp. cremoris</name>
    <name type="common">Streptococcus cremoris</name>
    <dbReference type="NCBI Taxonomy" id="1359"/>
    <lineage>
        <taxon>Bacteria</taxon>
        <taxon>Bacillati</taxon>
        <taxon>Bacillota</taxon>
        <taxon>Bacilli</taxon>
        <taxon>Lactobacillales</taxon>
        <taxon>Streptococcaceae</taxon>
        <taxon>Lactococcus</taxon>
    </lineage>
</organism>
<sequence>MDKISLAQLTLFLGFIPNFTVLIHSIWGKSEENVDKSLNN</sequence>
<reference evidence="1 2" key="1">
    <citation type="submission" date="2015-08" db="EMBL/GenBank/DDBJ databases">
        <title>Draft Genome Sequences of 11 Lactococcus lactis subspecies cremoris strains.</title>
        <authorList>
            <person name="Wels M."/>
            <person name="Backus L."/>
            <person name="Boekhorst J."/>
            <person name="Dijkstra A."/>
            <person name="Beerthuizen M."/>
            <person name="Siezen R."/>
            <person name="Bachmann H."/>
            <person name="Van Hijum S."/>
        </authorList>
    </citation>
    <scope>NUCLEOTIDE SEQUENCE [LARGE SCALE GENOMIC DNA]</scope>
    <source>
        <strain evidence="1 2">KW10</strain>
    </source>
</reference>
<gene>
    <name evidence="1" type="ORF">AB996_1525</name>
</gene>
<dbReference type="PATRIC" id="fig|1359.32.peg.212"/>
<protein>
    <submittedName>
        <fullName evidence="1">Uncharacterized protein</fullName>
    </submittedName>
</protein>
<name>A0A166JK15_LACLC</name>
<proteinExistence type="predicted"/>
<evidence type="ECO:0000313" key="1">
    <source>
        <dbReference type="EMBL" id="KZK06319.1"/>
    </source>
</evidence>